<comment type="caution">
    <text evidence="1">The sequence shown here is derived from an EMBL/GenBank/DDBJ whole genome shotgun (WGS) entry which is preliminary data.</text>
</comment>
<evidence type="ECO:0000313" key="2">
    <source>
        <dbReference type="Proteomes" id="UP000295418"/>
    </source>
</evidence>
<name>A0A4R4E7Q4_9BACL</name>
<protein>
    <submittedName>
        <fullName evidence="1">Uncharacterized protein</fullName>
    </submittedName>
</protein>
<gene>
    <name evidence="1" type="ORF">E0485_20730</name>
</gene>
<sequence>MEQQHEVICPWCQSEIHWDPEIGPEDMCPHCFNELGDYRSIKVGMDTLDEEVDDEDLDETDDTLDPVETDDDWEDNLEEDTYSINAQACIDEQEEAPECLNCRDLLLLTGERTVTAEEFTGHVPASLGKQILPAPFTVQFYVCPQCFRTEQILSDKDRLGMIERLSQDIQK</sequence>
<keyword evidence="2" id="KW-1185">Reference proteome</keyword>
<dbReference type="RefSeq" id="WP_132419980.1">
    <property type="nucleotide sequence ID" value="NZ_SKFG01000030.1"/>
</dbReference>
<accession>A0A4R4E7Q4</accession>
<organism evidence="1 2">
    <name type="scientific">Paenibacillus albiflavus</name>
    <dbReference type="NCBI Taxonomy" id="2545760"/>
    <lineage>
        <taxon>Bacteria</taxon>
        <taxon>Bacillati</taxon>
        <taxon>Bacillota</taxon>
        <taxon>Bacilli</taxon>
        <taxon>Bacillales</taxon>
        <taxon>Paenibacillaceae</taxon>
        <taxon>Paenibacillus</taxon>
    </lineage>
</organism>
<dbReference type="Proteomes" id="UP000295418">
    <property type="component" value="Unassembled WGS sequence"/>
</dbReference>
<dbReference type="AlphaFoldDB" id="A0A4R4E7Q4"/>
<reference evidence="1 2" key="1">
    <citation type="submission" date="2019-03" db="EMBL/GenBank/DDBJ databases">
        <authorList>
            <person name="Kim M.K.M."/>
        </authorList>
    </citation>
    <scope>NUCLEOTIDE SEQUENCE [LARGE SCALE GENOMIC DNA]</scope>
    <source>
        <strain evidence="1 2">18JY21-1</strain>
    </source>
</reference>
<dbReference type="OrthoDB" id="2665608at2"/>
<dbReference type="EMBL" id="SKFG01000030">
    <property type="protein sequence ID" value="TCZ73778.1"/>
    <property type="molecule type" value="Genomic_DNA"/>
</dbReference>
<proteinExistence type="predicted"/>
<evidence type="ECO:0000313" key="1">
    <source>
        <dbReference type="EMBL" id="TCZ73778.1"/>
    </source>
</evidence>